<evidence type="ECO:0000313" key="3">
    <source>
        <dbReference type="Proteomes" id="UP000189580"/>
    </source>
</evidence>
<sequence>MGNIPVDREVTDHLSEAGGIKLMSTKVDEEEHSFELHMPFIYKMSTANGTRPPTPVVPIMVGDTDATFDNKLASLLAPYFADKSNAFVVSTDFCHWGLRFGYTAYTDSKAVVDIRNLGRISKTAPGVPIFRSIEYLDRLGMKVASLGSYTKWTEYLDRTDNTICGRTPLGIVLRTIEKVDEQDRNEDYGFLKWIGYAQSSRVTDISDSSVSYASGYAVC</sequence>
<keyword evidence="3" id="KW-1185">Reference proteome</keyword>
<gene>
    <name evidence="2" type="primary">MHO1</name>
    <name evidence="2" type="ORF">AWJ20_3080</name>
</gene>
<organism evidence="2 3">
    <name type="scientific">Sugiyamaella lignohabitans</name>
    <dbReference type="NCBI Taxonomy" id="796027"/>
    <lineage>
        <taxon>Eukaryota</taxon>
        <taxon>Fungi</taxon>
        <taxon>Dikarya</taxon>
        <taxon>Ascomycota</taxon>
        <taxon>Saccharomycotina</taxon>
        <taxon>Dipodascomycetes</taxon>
        <taxon>Dipodascales</taxon>
        <taxon>Trichomonascaceae</taxon>
        <taxon>Sugiyamaella</taxon>
    </lineage>
</organism>
<dbReference type="CDD" id="cd07361">
    <property type="entry name" value="MEMO_like"/>
    <property type="match status" value="1"/>
</dbReference>
<proteinExistence type="inferred from homology"/>
<dbReference type="Pfam" id="PF01875">
    <property type="entry name" value="Memo"/>
    <property type="match status" value="1"/>
</dbReference>
<dbReference type="EMBL" id="CP014503">
    <property type="protein sequence ID" value="ANB15452.1"/>
    <property type="molecule type" value="Genomic_DNA"/>
</dbReference>
<protein>
    <submittedName>
        <fullName evidence="2">Mho1p</fullName>
    </submittedName>
</protein>
<dbReference type="RefSeq" id="XP_018737929.1">
    <property type="nucleotide sequence ID" value="XM_018880075.1"/>
</dbReference>
<reference evidence="2 3" key="1">
    <citation type="submission" date="2016-02" db="EMBL/GenBank/DDBJ databases">
        <title>Complete genome sequence and transcriptome regulation of the pentose utilising yeast Sugiyamaella lignohabitans.</title>
        <authorList>
            <person name="Bellasio M."/>
            <person name="Peymann A."/>
            <person name="Valli M."/>
            <person name="Sipitzky M."/>
            <person name="Graf A."/>
            <person name="Sauer M."/>
            <person name="Marx H."/>
            <person name="Mattanovich D."/>
        </authorList>
    </citation>
    <scope>NUCLEOTIDE SEQUENCE [LARGE SCALE GENOMIC DNA]</scope>
    <source>
        <strain evidence="2 3">CBS 10342</strain>
    </source>
</reference>
<evidence type="ECO:0000313" key="2">
    <source>
        <dbReference type="EMBL" id="ANB15452.1"/>
    </source>
</evidence>
<comment type="similarity">
    <text evidence="1">Belongs to the MEMO1 family.</text>
</comment>
<dbReference type="InterPro" id="IPR002737">
    <property type="entry name" value="MEMO1_fam"/>
</dbReference>
<evidence type="ECO:0000256" key="1">
    <source>
        <dbReference type="ARBA" id="ARBA00006315"/>
    </source>
</evidence>
<accession>A0A167FLI1</accession>
<name>A0A167FLI1_9ASCO</name>
<dbReference type="Gene3D" id="3.40.830.10">
    <property type="entry name" value="LigB-like"/>
    <property type="match status" value="1"/>
</dbReference>
<dbReference type="OrthoDB" id="417112at2759"/>
<dbReference type="AlphaFoldDB" id="A0A167FLI1"/>
<dbReference type="Proteomes" id="UP000189580">
    <property type="component" value="Chromosome b"/>
</dbReference>
<dbReference type="PANTHER" id="PTHR11060">
    <property type="entry name" value="PROTEIN MEMO1"/>
    <property type="match status" value="1"/>
</dbReference>
<dbReference type="GeneID" id="30035063"/>
<dbReference type="PANTHER" id="PTHR11060:SF0">
    <property type="entry name" value="PROTEIN MEMO1"/>
    <property type="match status" value="1"/>
</dbReference>
<dbReference type="KEGG" id="slb:AWJ20_3080"/>
<dbReference type="NCBIfam" id="TIGR04336">
    <property type="entry name" value="AmmeMemoSam_B"/>
    <property type="match status" value="1"/>
</dbReference>